<evidence type="ECO:0000256" key="1">
    <source>
        <dbReference type="ARBA" id="ARBA00004418"/>
    </source>
</evidence>
<evidence type="ECO:0000259" key="8">
    <source>
        <dbReference type="Pfam" id="PF16822"/>
    </source>
</evidence>
<evidence type="ECO:0000313" key="10">
    <source>
        <dbReference type="Proteomes" id="UP000488299"/>
    </source>
</evidence>
<accession>A0A7J5TW45</accession>
<reference evidence="9 10" key="1">
    <citation type="submission" date="2019-10" db="EMBL/GenBank/DDBJ databases">
        <title>Rudanella paleaurantiibacter sp. nov., isolated from sludge.</title>
        <authorList>
            <person name="Xu S.Q."/>
        </authorList>
    </citation>
    <scope>NUCLEOTIDE SEQUENCE [LARGE SCALE GENOMIC DNA]</scope>
    <source>
        <strain evidence="9 10">HX-22-17</strain>
    </source>
</reference>
<comment type="pathway">
    <text evidence="2">Glycan biosynthesis; alginate biosynthesis.</text>
</comment>
<name>A0A7J5TW45_9BACT</name>
<dbReference type="UniPathway" id="UPA00286"/>
<sequence length="373" mass="42385">MNNPRFRILAFGFGLLLLLPTLDQLLGLSARFESTENRRAGGMPAFHFPHINSFVRQFDQYYKENFGWRNALFYAYSRWQYWGLGGSPLPEKVVVGKEGWFFLGDGYNNVVKQHRGLMPLSADSARLISTHLLRRQAELAAQGIRLYVLIAPDSHSIYPEFLPDRVAYKAPSRLDVLRQTIEKQGQVPFIDLRDTLLAAKKRDVVYYQTDTHWNDYGTLVGSARLLNRIAPDFPAMLPVRPADYQITRMRGGSGDLVRMMALQDDIRDPVFYEIKTAPAITARQTAEVPNTETGPRATGFPSTRFVGPNPRAPKLLFIGDSFSHSMMPLLAGYFRESYFARSSYLSPAVVQQEKPDVVVFQIVERNLGWLAEI</sequence>
<evidence type="ECO:0000256" key="2">
    <source>
        <dbReference type="ARBA" id="ARBA00005182"/>
    </source>
</evidence>
<dbReference type="GO" id="GO:0042121">
    <property type="term" value="P:alginic acid biosynthetic process"/>
    <property type="evidence" value="ECO:0007669"/>
    <property type="project" value="UniProtKB-UniPathway"/>
</dbReference>
<keyword evidence="6" id="KW-0016">Alginate biosynthesis</keyword>
<dbReference type="AlphaFoldDB" id="A0A7J5TW45"/>
<comment type="caution">
    <text evidence="9">The sequence shown here is derived from an EMBL/GenBank/DDBJ whole genome shotgun (WGS) entry which is preliminary data.</text>
</comment>
<evidence type="ECO:0000313" key="9">
    <source>
        <dbReference type="EMBL" id="KAB7728666.1"/>
    </source>
</evidence>
<evidence type="ECO:0000256" key="6">
    <source>
        <dbReference type="ARBA" id="ARBA00022841"/>
    </source>
</evidence>
<comment type="subcellular location">
    <subcellularLocation>
        <location evidence="1">Periplasm</location>
    </subcellularLocation>
</comment>
<protein>
    <recommendedName>
        <fullName evidence="8">AlgX/AlgJ SGNH hydrolase-like domain-containing protein</fullName>
    </recommendedName>
</protein>
<keyword evidence="3" id="KW-0808">Transferase</keyword>
<dbReference type="InterPro" id="IPR031811">
    <property type="entry name" value="ALGX/ALGJ_SGNH-like"/>
</dbReference>
<dbReference type="GO" id="GO:0042597">
    <property type="term" value="C:periplasmic space"/>
    <property type="evidence" value="ECO:0007669"/>
    <property type="project" value="UniProtKB-SubCell"/>
</dbReference>
<keyword evidence="5" id="KW-0574">Periplasm</keyword>
<organism evidence="9 10">
    <name type="scientific">Rudanella paleaurantiibacter</name>
    <dbReference type="NCBI Taxonomy" id="2614655"/>
    <lineage>
        <taxon>Bacteria</taxon>
        <taxon>Pseudomonadati</taxon>
        <taxon>Bacteroidota</taxon>
        <taxon>Cytophagia</taxon>
        <taxon>Cytophagales</taxon>
        <taxon>Cytophagaceae</taxon>
        <taxon>Rudanella</taxon>
    </lineage>
</organism>
<dbReference type="EMBL" id="WELI01000007">
    <property type="protein sequence ID" value="KAB7728666.1"/>
    <property type="molecule type" value="Genomic_DNA"/>
</dbReference>
<keyword evidence="4" id="KW-0732">Signal</keyword>
<evidence type="ECO:0000256" key="5">
    <source>
        <dbReference type="ARBA" id="ARBA00022764"/>
    </source>
</evidence>
<evidence type="ECO:0000256" key="3">
    <source>
        <dbReference type="ARBA" id="ARBA00022679"/>
    </source>
</evidence>
<dbReference type="Proteomes" id="UP000488299">
    <property type="component" value="Unassembled WGS sequence"/>
</dbReference>
<dbReference type="Pfam" id="PF16822">
    <property type="entry name" value="ALGX"/>
    <property type="match status" value="1"/>
</dbReference>
<dbReference type="RefSeq" id="WP_152125560.1">
    <property type="nucleotide sequence ID" value="NZ_WELI01000007.1"/>
</dbReference>
<dbReference type="GO" id="GO:0016740">
    <property type="term" value="F:transferase activity"/>
    <property type="evidence" value="ECO:0007669"/>
    <property type="project" value="UniProtKB-KW"/>
</dbReference>
<evidence type="ECO:0000256" key="7">
    <source>
        <dbReference type="SAM" id="MobiDB-lite"/>
    </source>
</evidence>
<feature type="region of interest" description="Disordered" evidence="7">
    <location>
        <begin position="285"/>
        <end position="304"/>
    </location>
</feature>
<proteinExistence type="predicted"/>
<feature type="domain" description="AlgX/AlgJ SGNH hydrolase-like" evidence="8">
    <location>
        <begin position="93"/>
        <end position="324"/>
    </location>
</feature>
<dbReference type="CDD" id="cd14440">
    <property type="entry name" value="AlgX_N_like_3"/>
    <property type="match status" value="1"/>
</dbReference>
<evidence type="ECO:0000256" key="4">
    <source>
        <dbReference type="ARBA" id="ARBA00022729"/>
    </source>
</evidence>
<gene>
    <name evidence="9" type="ORF">F5984_17675</name>
</gene>
<keyword evidence="10" id="KW-1185">Reference proteome</keyword>